<protein>
    <submittedName>
        <fullName evidence="1">Uncharacterized protein</fullName>
    </submittedName>
</protein>
<reference evidence="1 2" key="1">
    <citation type="submission" date="2018-09" db="EMBL/GenBank/DDBJ databases">
        <authorList>
            <person name="Zhu H."/>
        </authorList>
    </citation>
    <scope>NUCLEOTIDE SEQUENCE [LARGE SCALE GENOMIC DNA]</scope>
    <source>
        <strain evidence="1 2">K1W22B-8</strain>
    </source>
</reference>
<dbReference type="AlphaFoldDB" id="A0A418WFK0"/>
<dbReference type="RefSeq" id="WP_119779612.1">
    <property type="nucleotide sequence ID" value="NZ_QYUK01000011.1"/>
</dbReference>
<accession>A0A418WFK0</accession>
<organism evidence="1 2">
    <name type="scientific">Oleomonas cavernae</name>
    <dbReference type="NCBI Taxonomy" id="2320859"/>
    <lineage>
        <taxon>Bacteria</taxon>
        <taxon>Pseudomonadati</taxon>
        <taxon>Pseudomonadota</taxon>
        <taxon>Alphaproteobacteria</taxon>
        <taxon>Acetobacterales</taxon>
        <taxon>Acetobacteraceae</taxon>
        <taxon>Oleomonas</taxon>
    </lineage>
</organism>
<evidence type="ECO:0000313" key="2">
    <source>
        <dbReference type="Proteomes" id="UP000284605"/>
    </source>
</evidence>
<name>A0A418WFK0_9PROT</name>
<dbReference type="EMBL" id="QYUK01000011">
    <property type="protein sequence ID" value="RJF88783.1"/>
    <property type="molecule type" value="Genomic_DNA"/>
</dbReference>
<comment type="caution">
    <text evidence="1">The sequence shown here is derived from an EMBL/GenBank/DDBJ whole genome shotgun (WGS) entry which is preliminary data.</text>
</comment>
<dbReference type="Proteomes" id="UP000284605">
    <property type="component" value="Unassembled WGS sequence"/>
</dbReference>
<dbReference type="OrthoDB" id="9801741at2"/>
<gene>
    <name evidence="1" type="ORF">D3874_18805</name>
</gene>
<evidence type="ECO:0000313" key="1">
    <source>
        <dbReference type="EMBL" id="RJF88783.1"/>
    </source>
</evidence>
<proteinExistence type="predicted"/>
<sequence length="126" mass="14264">MTTLPEGFHHLHLELARESGHPDGDSHHGYDIVAPLTLDGHLDPVAWRADPHLCHVRRFRPDRDDAVGKLARRPGGQWYIDYGPGSADDEAGFRFNDERFVPGEYVSIREDDGEFHAFKVALVRPL</sequence>
<keyword evidence="2" id="KW-1185">Reference proteome</keyword>